<evidence type="ECO:0000256" key="5">
    <source>
        <dbReference type="ARBA" id="ARBA00049650"/>
    </source>
</evidence>
<feature type="transmembrane region" description="Helical" evidence="7">
    <location>
        <begin position="70"/>
        <end position="90"/>
    </location>
</feature>
<protein>
    <submittedName>
        <fullName evidence="8">Uncharacterized protein</fullName>
    </submittedName>
</protein>
<feature type="region of interest" description="Disordered" evidence="6">
    <location>
        <begin position="171"/>
        <end position="194"/>
    </location>
</feature>
<keyword evidence="9" id="KW-1185">Reference proteome</keyword>
<dbReference type="InterPro" id="IPR031627">
    <property type="entry name" value="PDZK1IP1/SMIM24"/>
</dbReference>
<dbReference type="Proteomes" id="UP000694420">
    <property type="component" value="Unplaced"/>
</dbReference>
<evidence type="ECO:0000256" key="3">
    <source>
        <dbReference type="ARBA" id="ARBA00022989"/>
    </source>
</evidence>
<keyword evidence="4 7" id="KW-0472">Membrane</keyword>
<dbReference type="Ensembl" id="ENSNPET00000018776.1">
    <property type="protein sequence ID" value="ENSNPEP00000018308.1"/>
    <property type="gene ID" value="ENSNPEG00000013631.1"/>
</dbReference>
<feature type="transmembrane region" description="Helical" evidence="7">
    <location>
        <begin position="41"/>
        <end position="64"/>
    </location>
</feature>
<evidence type="ECO:0000256" key="2">
    <source>
        <dbReference type="ARBA" id="ARBA00022692"/>
    </source>
</evidence>
<evidence type="ECO:0000256" key="4">
    <source>
        <dbReference type="ARBA" id="ARBA00023136"/>
    </source>
</evidence>
<comment type="similarity">
    <text evidence="5">Belongs to the PDZK1-interacting protein 1/SMIM24 family.</text>
</comment>
<keyword evidence="2 7" id="KW-0812">Transmembrane</keyword>
<accession>A0A8C6ZWK9</accession>
<sequence>MARAGDAAARRHLLQAPAAEDGPLYVEYRPPALDAVRLPRYVLYLVLAAALVLVVAYAIVATGSKELQPWLIGLTAVVVFLFIIFVLLLANRLWQIRARRWVRSAGPPVPSPPVPPLPRRVPGMWGQSRVPPGLSLVAGTRGGRPGVGWVPRAGAGDARAPAPADVPCLGRVEKASYDNPAQEKDEPKIKATSL</sequence>
<reference evidence="8" key="2">
    <citation type="submission" date="2025-09" db="UniProtKB">
        <authorList>
            <consortium name="Ensembl"/>
        </authorList>
    </citation>
    <scope>IDENTIFICATION</scope>
</reference>
<dbReference type="GO" id="GO:0016020">
    <property type="term" value="C:membrane"/>
    <property type="evidence" value="ECO:0007669"/>
    <property type="project" value="UniProtKB-SubCell"/>
</dbReference>
<evidence type="ECO:0000256" key="1">
    <source>
        <dbReference type="ARBA" id="ARBA00004167"/>
    </source>
</evidence>
<evidence type="ECO:0000256" key="7">
    <source>
        <dbReference type="SAM" id="Phobius"/>
    </source>
</evidence>
<evidence type="ECO:0000313" key="8">
    <source>
        <dbReference type="Ensembl" id="ENSNPEP00000018308.1"/>
    </source>
</evidence>
<dbReference type="PANTHER" id="PTHR15296:SF2">
    <property type="entry name" value="SMALL INTEGRAL MEMBRANE PROTEIN 24"/>
    <property type="match status" value="1"/>
</dbReference>
<comment type="subcellular location">
    <subcellularLocation>
        <location evidence="1">Membrane</location>
        <topology evidence="1">Single-pass membrane protein</topology>
    </subcellularLocation>
</comment>
<name>A0A8C6ZWK9_NOTPE</name>
<dbReference type="Pfam" id="PF15807">
    <property type="entry name" value="MAP17"/>
    <property type="match status" value="1"/>
</dbReference>
<proteinExistence type="inferred from homology"/>
<dbReference type="AlphaFoldDB" id="A0A8C6ZWK9"/>
<dbReference type="PANTHER" id="PTHR15296">
    <property type="entry name" value="MEMBRANE-ASSOCIATED PROTEIN MAP17"/>
    <property type="match status" value="1"/>
</dbReference>
<reference evidence="8" key="1">
    <citation type="submission" date="2025-08" db="UniProtKB">
        <authorList>
            <consortium name="Ensembl"/>
        </authorList>
    </citation>
    <scope>IDENTIFICATION</scope>
</reference>
<evidence type="ECO:0000313" key="9">
    <source>
        <dbReference type="Proteomes" id="UP000694420"/>
    </source>
</evidence>
<organism evidence="8 9">
    <name type="scientific">Nothoprocta perdicaria</name>
    <name type="common">Chilean tinamou</name>
    <name type="synonym">Crypturus perdicarius</name>
    <dbReference type="NCBI Taxonomy" id="30464"/>
    <lineage>
        <taxon>Eukaryota</taxon>
        <taxon>Metazoa</taxon>
        <taxon>Chordata</taxon>
        <taxon>Craniata</taxon>
        <taxon>Vertebrata</taxon>
        <taxon>Euteleostomi</taxon>
        <taxon>Archelosauria</taxon>
        <taxon>Archosauria</taxon>
        <taxon>Dinosauria</taxon>
        <taxon>Saurischia</taxon>
        <taxon>Theropoda</taxon>
        <taxon>Coelurosauria</taxon>
        <taxon>Aves</taxon>
        <taxon>Palaeognathae</taxon>
        <taxon>Tinamiformes</taxon>
        <taxon>Tinamidae</taxon>
        <taxon>Nothoprocta</taxon>
    </lineage>
</organism>
<evidence type="ECO:0000256" key="6">
    <source>
        <dbReference type="SAM" id="MobiDB-lite"/>
    </source>
</evidence>
<keyword evidence="3 7" id="KW-1133">Transmembrane helix</keyword>